<organism evidence="9 10">
    <name type="scientific">Haloactinopolyspora alba</name>
    <dbReference type="NCBI Taxonomy" id="648780"/>
    <lineage>
        <taxon>Bacteria</taxon>
        <taxon>Bacillati</taxon>
        <taxon>Actinomycetota</taxon>
        <taxon>Actinomycetes</taxon>
        <taxon>Jiangellales</taxon>
        <taxon>Jiangellaceae</taxon>
        <taxon>Haloactinopolyspora</taxon>
    </lineage>
</organism>
<sequence>MPGRYGVSSRSDAAHVRASQRVSRTRVTLLSCSAVVVGALGLADTATAPDASPDALAAPPASDRDAGELSRGNQRDEPVAAKALRVPGPEFAAPAPTSTPEPNVKPPATAPLPSNSGSGHRVVFDITGQQVWLVGDGNVVKRTYMVSGSRFDQVPTGTFEVFSKSRDAVSWHGTETMEYMVRFHRGENSNIGFHDIPVKTETGNEVQTLSQLGTPLSDGCIRQDLEDAVALWKHAPVGTPVVVVRT</sequence>
<evidence type="ECO:0000313" key="9">
    <source>
        <dbReference type="EMBL" id="PSL01894.1"/>
    </source>
</evidence>
<proteinExistence type="predicted"/>
<dbReference type="PROSITE" id="PS52029">
    <property type="entry name" value="LD_TPASE"/>
    <property type="match status" value="1"/>
</dbReference>
<keyword evidence="9" id="KW-0449">Lipoprotein</keyword>
<comment type="pathway">
    <text evidence="1 6">Cell wall biogenesis; peptidoglycan biosynthesis.</text>
</comment>
<evidence type="ECO:0000256" key="3">
    <source>
        <dbReference type="ARBA" id="ARBA00022960"/>
    </source>
</evidence>
<keyword evidence="2" id="KW-0808">Transferase</keyword>
<feature type="active site" description="Proton donor/acceptor" evidence="6">
    <location>
        <position position="194"/>
    </location>
</feature>
<evidence type="ECO:0000256" key="5">
    <source>
        <dbReference type="ARBA" id="ARBA00023316"/>
    </source>
</evidence>
<protein>
    <submittedName>
        <fullName evidence="9">Lipoprotein-anchoring transpeptidase ErfK/SrfK</fullName>
    </submittedName>
</protein>
<dbReference type="GO" id="GO:0005576">
    <property type="term" value="C:extracellular region"/>
    <property type="evidence" value="ECO:0007669"/>
    <property type="project" value="TreeGrafter"/>
</dbReference>
<dbReference type="SUPFAM" id="SSF141523">
    <property type="entry name" value="L,D-transpeptidase catalytic domain-like"/>
    <property type="match status" value="1"/>
</dbReference>
<feature type="compositionally biased region" description="Low complexity" evidence="7">
    <location>
        <begin position="46"/>
        <end position="61"/>
    </location>
</feature>
<dbReference type="Gene3D" id="2.40.440.10">
    <property type="entry name" value="L,D-transpeptidase catalytic domain-like"/>
    <property type="match status" value="1"/>
</dbReference>
<comment type="caution">
    <text evidence="9">The sequence shown here is derived from an EMBL/GenBank/DDBJ whole genome shotgun (WGS) entry which is preliminary data.</text>
</comment>
<dbReference type="InterPro" id="IPR050979">
    <property type="entry name" value="LD-transpeptidase"/>
</dbReference>
<dbReference type="AlphaFoldDB" id="A0A2P8DXE5"/>
<gene>
    <name evidence="9" type="ORF">CLV30_112134</name>
</gene>
<dbReference type="PANTHER" id="PTHR30582">
    <property type="entry name" value="L,D-TRANSPEPTIDASE"/>
    <property type="match status" value="1"/>
</dbReference>
<keyword evidence="5 6" id="KW-0961">Cell wall biogenesis/degradation</keyword>
<dbReference type="PANTHER" id="PTHR30582:SF2">
    <property type="entry name" value="L,D-TRANSPEPTIDASE YCIB-RELATED"/>
    <property type="match status" value="1"/>
</dbReference>
<keyword evidence="4 6" id="KW-0573">Peptidoglycan synthesis</keyword>
<evidence type="ECO:0000256" key="4">
    <source>
        <dbReference type="ARBA" id="ARBA00022984"/>
    </source>
</evidence>
<feature type="domain" description="L,D-TPase catalytic" evidence="8">
    <location>
        <begin position="120"/>
        <end position="244"/>
    </location>
</feature>
<keyword evidence="10" id="KW-1185">Reference proteome</keyword>
<dbReference type="GO" id="GO:0008360">
    <property type="term" value="P:regulation of cell shape"/>
    <property type="evidence" value="ECO:0007669"/>
    <property type="project" value="UniProtKB-UniRule"/>
</dbReference>
<feature type="compositionally biased region" description="Pro residues" evidence="7">
    <location>
        <begin position="97"/>
        <end position="110"/>
    </location>
</feature>
<dbReference type="EMBL" id="PYGE01000012">
    <property type="protein sequence ID" value="PSL01894.1"/>
    <property type="molecule type" value="Genomic_DNA"/>
</dbReference>
<evidence type="ECO:0000259" key="8">
    <source>
        <dbReference type="PROSITE" id="PS52029"/>
    </source>
</evidence>
<dbReference type="Pfam" id="PF03734">
    <property type="entry name" value="YkuD"/>
    <property type="match status" value="1"/>
</dbReference>
<reference evidence="9 10" key="1">
    <citation type="submission" date="2018-03" db="EMBL/GenBank/DDBJ databases">
        <title>Genomic Encyclopedia of Archaeal and Bacterial Type Strains, Phase II (KMG-II): from individual species to whole genera.</title>
        <authorList>
            <person name="Goeker M."/>
        </authorList>
    </citation>
    <scope>NUCLEOTIDE SEQUENCE [LARGE SCALE GENOMIC DNA]</scope>
    <source>
        <strain evidence="9 10">DSM 45211</strain>
    </source>
</reference>
<feature type="active site" description="Nucleophile" evidence="6">
    <location>
        <position position="220"/>
    </location>
</feature>
<evidence type="ECO:0000256" key="6">
    <source>
        <dbReference type="PROSITE-ProRule" id="PRU01373"/>
    </source>
</evidence>
<feature type="compositionally biased region" description="Basic and acidic residues" evidence="7">
    <location>
        <begin position="62"/>
        <end position="79"/>
    </location>
</feature>
<dbReference type="InterPro" id="IPR005490">
    <property type="entry name" value="LD_TPept_cat_dom"/>
</dbReference>
<feature type="region of interest" description="Disordered" evidence="7">
    <location>
        <begin position="1"/>
        <end position="23"/>
    </location>
</feature>
<dbReference type="GO" id="GO:0018104">
    <property type="term" value="P:peptidoglycan-protein cross-linking"/>
    <property type="evidence" value="ECO:0007669"/>
    <property type="project" value="TreeGrafter"/>
</dbReference>
<name>A0A2P8DXE5_9ACTN</name>
<keyword evidence="3 6" id="KW-0133">Cell shape</keyword>
<dbReference type="CDD" id="cd16913">
    <property type="entry name" value="YkuD_like"/>
    <property type="match status" value="1"/>
</dbReference>
<dbReference type="RefSeq" id="WP_106538349.1">
    <property type="nucleotide sequence ID" value="NZ_PYGE01000012.1"/>
</dbReference>
<evidence type="ECO:0000256" key="7">
    <source>
        <dbReference type="SAM" id="MobiDB-lite"/>
    </source>
</evidence>
<feature type="region of interest" description="Disordered" evidence="7">
    <location>
        <begin position="46"/>
        <end position="116"/>
    </location>
</feature>
<dbReference type="Proteomes" id="UP000243528">
    <property type="component" value="Unassembled WGS sequence"/>
</dbReference>
<dbReference type="GO" id="GO:0071555">
    <property type="term" value="P:cell wall organization"/>
    <property type="evidence" value="ECO:0007669"/>
    <property type="project" value="UniProtKB-UniRule"/>
</dbReference>
<evidence type="ECO:0000256" key="2">
    <source>
        <dbReference type="ARBA" id="ARBA00022679"/>
    </source>
</evidence>
<dbReference type="InterPro" id="IPR038063">
    <property type="entry name" value="Transpep_catalytic_dom"/>
</dbReference>
<dbReference type="GO" id="GO:0071972">
    <property type="term" value="F:peptidoglycan L,D-transpeptidase activity"/>
    <property type="evidence" value="ECO:0007669"/>
    <property type="project" value="TreeGrafter"/>
</dbReference>
<dbReference type="OrthoDB" id="5242394at2"/>
<accession>A0A2P8DXE5</accession>
<dbReference type="UniPathway" id="UPA00219"/>
<evidence type="ECO:0000256" key="1">
    <source>
        <dbReference type="ARBA" id="ARBA00004752"/>
    </source>
</evidence>
<dbReference type="GO" id="GO:0016740">
    <property type="term" value="F:transferase activity"/>
    <property type="evidence" value="ECO:0007669"/>
    <property type="project" value="UniProtKB-KW"/>
</dbReference>
<evidence type="ECO:0000313" key="10">
    <source>
        <dbReference type="Proteomes" id="UP000243528"/>
    </source>
</evidence>